<dbReference type="AlphaFoldDB" id="A0A917W1K8"/>
<comment type="catalytic activity">
    <reaction evidence="6 7">
        <text>adenosine(34) in tRNA + H2O + H(+) = inosine(34) in tRNA + NH4(+)</text>
        <dbReference type="Rhea" id="RHEA:43168"/>
        <dbReference type="Rhea" id="RHEA-COMP:10373"/>
        <dbReference type="Rhea" id="RHEA-COMP:10374"/>
        <dbReference type="ChEBI" id="CHEBI:15377"/>
        <dbReference type="ChEBI" id="CHEBI:15378"/>
        <dbReference type="ChEBI" id="CHEBI:28938"/>
        <dbReference type="ChEBI" id="CHEBI:74411"/>
        <dbReference type="ChEBI" id="CHEBI:82852"/>
        <dbReference type="EC" id="3.5.4.33"/>
    </reaction>
</comment>
<dbReference type="Proteomes" id="UP000654670">
    <property type="component" value="Unassembled WGS sequence"/>
</dbReference>
<dbReference type="PROSITE" id="PS51747">
    <property type="entry name" value="CYT_DCMP_DEAMINASES_2"/>
    <property type="match status" value="1"/>
</dbReference>
<dbReference type="InterPro" id="IPR058535">
    <property type="entry name" value="MafB19-deam"/>
</dbReference>
<dbReference type="NCBIfam" id="NF008113">
    <property type="entry name" value="PRK10860.1"/>
    <property type="match status" value="1"/>
</dbReference>
<keyword evidence="5 7" id="KW-0862">Zinc</keyword>
<dbReference type="EC" id="3.5.4.33" evidence="7"/>
<feature type="active site" description="Proton donor" evidence="7">
    <location>
        <position position="56"/>
    </location>
</feature>
<gene>
    <name evidence="7 9" type="primary">tadA</name>
    <name evidence="9" type="ORF">GCM10007968_22780</name>
</gene>
<comment type="caution">
    <text evidence="9">The sequence shown here is derived from an EMBL/GenBank/DDBJ whole genome shotgun (WGS) entry which is preliminary data.</text>
</comment>
<dbReference type="PANTHER" id="PTHR11079:SF202">
    <property type="entry name" value="TRNA-SPECIFIC ADENOSINE DEAMINASE"/>
    <property type="match status" value="1"/>
</dbReference>
<feature type="binding site" evidence="7">
    <location>
        <position position="54"/>
    </location>
    <ligand>
        <name>Zn(2+)</name>
        <dbReference type="ChEBI" id="CHEBI:29105"/>
        <note>catalytic</note>
    </ligand>
</feature>
<evidence type="ECO:0000256" key="7">
    <source>
        <dbReference type="HAMAP-Rule" id="MF_00972"/>
    </source>
</evidence>
<dbReference type="InterPro" id="IPR016193">
    <property type="entry name" value="Cytidine_deaminase-like"/>
</dbReference>
<reference evidence="9" key="1">
    <citation type="journal article" date="2014" name="Int. J. Syst. Evol. Microbiol.">
        <title>Complete genome sequence of Corynebacterium casei LMG S-19264T (=DSM 44701T), isolated from a smear-ripened cheese.</title>
        <authorList>
            <consortium name="US DOE Joint Genome Institute (JGI-PGF)"/>
            <person name="Walter F."/>
            <person name="Albersmeier A."/>
            <person name="Kalinowski J."/>
            <person name="Ruckert C."/>
        </authorList>
    </citation>
    <scope>NUCLEOTIDE SEQUENCE</scope>
    <source>
        <strain evidence="9">JCM 15325</strain>
    </source>
</reference>
<dbReference type="GO" id="GO:0008270">
    <property type="term" value="F:zinc ion binding"/>
    <property type="evidence" value="ECO:0007669"/>
    <property type="project" value="UniProtKB-UniRule"/>
</dbReference>
<dbReference type="EMBL" id="BMOK01000009">
    <property type="protein sequence ID" value="GGL58207.1"/>
    <property type="molecule type" value="Genomic_DNA"/>
</dbReference>
<evidence type="ECO:0000256" key="3">
    <source>
        <dbReference type="ARBA" id="ARBA00022723"/>
    </source>
</evidence>
<name>A0A917W1K8_9BACL</name>
<keyword evidence="4 7" id="KW-0378">Hydrolase</keyword>
<feature type="binding site" evidence="7">
    <location>
        <position position="87"/>
    </location>
    <ligand>
        <name>Zn(2+)</name>
        <dbReference type="ChEBI" id="CHEBI:29105"/>
        <note>catalytic</note>
    </ligand>
</feature>
<keyword evidence="3 7" id="KW-0479">Metal-binding</keyword>
<dbReference type="Pfam" id="PF14437">
    <property type="entry name" value="MafB19-deam"/>
    <property type="match status" value="1"/>
</dbReference>
<comment type="function">
    <text evidence="7">Catalyzes the deamination of adenosine to inosine at the wobble position 34 of tRNA(Arg2).</text>
</comment>
<evidence type="ECO:0000259" key="8">
    <source>
        <dbReference type="PROSITE" id="PS51747"/>
    </source>
</evidence>
<protein>
    <recommendedName>
        <fullName evidence="7">tRNA-specific adenosine deaminase</fullName>
        <ecNumber evidence="7">3.5.4.33</ecNumber>
    </recommendedName>
</protein>
<sequence>MTAEDERFMELAIGEAKKAEAIGEVPIGAVIVRNSEVIASAYNLRESLQESTAHAECLAIQAASRKLKTWRLSGCTLYVTLEPCPMCAGAAVLSRLDKVVFGASDPKAGCAGTLMNLIQDRRFNHQAEVVGGVLREQCGSLLTDFFRSLRRDQKKSG</sequence>
<evidence type="ECO:0000256" key="6">
    <source>
        <dbReference type="ARBA" id="ARBA00048045"/>
    </source>
</evidence>
<dbReference type="InterPro" id="IPR028883">
    <property type="entry name" value="tRNA_aden_deaminase"/>
</dbReference>
<dbReference type="GO" id="GO:0002100">
    <property type="term" value="P:tRNA wobble adenosine to inosine editing"/>
    <property type="evidence" value="ECO:0007669"/>
    <property type="project" value="UniProtKB-UniRule"/>
</dbReference>
<feature type="domain" description="CMP/dCMP-type deaminase" evidence="8">
    <location>
        <begin position="3"/>
        <end position="128"/>
    </location>
</feature>
<dbReference type="FunFam" id="3.40.140.10:FF:000005">
    <property type="entry name" value="tRNA-specific adenosine deaminase"/>
    <property type="match status" value="1"/>
</dbReference>
<reference evidence="9" key="2">
    <citation type="submission" date="2020-09" db="EMBL/GenBank/DDBJ databases">
        <authorList>
            <person name="Sun Q."/>
            <person name="Ohkuma M."/>
        </authorList>
    </citation>
    <scope>NUCLEOTIDE SEQUENCE</scope>
    <source>
        <strain evidence="9">JCM 15325</strain>
    </source>
</reference>
<evidence type="ECO:0000313" key="9">
    <source>
        <dbReference type="EMBL" id="GGL58207.1"/>
    </source>
</evidence>
<comment type="subunit">
    <text evidence="1 7">Homodimer.</text>
</comment>
<comment type="cofactor">
    <cofactor evidence="7">
        <name>Zn(2+)</name>
        <dbReference type="ChEBI" id="CHEBI:29105"/>
    </cofactor>
    <text evidence="7">Binds 1 zinc ion per subunit.</text>
</comment>
<dbReference type="SUPFAM" id="SSF53927">
    <property type="entry name" value="Cytidine deaminase-like"/>
    <property type="match status" value="1"/>
</dbReference>
<evidence type="ECO:0000256" key="4">
    <source>
        <dbReference type="ARBA" id="ARBA00022801"/>
    </source>
</evidence>
<dbReference type="GO" id="GO:0052717">
    <property type="term" value="F:tRNA-specific adenosine-34 deaminase activity"/>
    <property type="evidence" value="ECO:0007669"/>
    <property type="project" value="UniProtKB-UniRule"/>
</dbReference>
<comment type="similarity">
    <text evidence="7">Belongs to the cytidine and deoxycytidylate deaminase family.</text>
</comment>
<evidence type="ECO:0000256" key="2">
    <source>
        <dbReference type="ARBA" id="ARBA00022694"/>
    </source>
</evidence>
<dbReference type="InterPro" id="IPR002125">
    <property type="entry name" value="CMP_dCMP_dom"/>
</dbReference>
<dbReference type="CDD" id="cd01285">
    <property type="entry name" value="nucleoside_deaminase"/>
    <property type="match status" value="1"/>
</dbReference>
<keyword evidence="2 7" id="KW-0819">tRNA processing</keyword>
<evidence type="ECO:0000256" key="1">
    <source>
        <dbReference type="ARBA" id="ARBA00011738"/>
    </source>
</evidence>
<accession>A0A917W1K8</accession>
<dbReference type="RefSeq" id="WP_188803441.1">
    <property type="nucleotide sequence ID" value="NZ_BMOK01000009.1"/>
</dbReference>
<organism evidence="9 10">
    <name type="scientific">Sporolactobacillus putidus</name>
    <dbReference type="NCBI Taxonomy" id="492735"/>
    <lineage>
        <taxon>Bacteria</taxon>
        <taxon>Bacillati</taxon>
        <taxon>Bacillota</taxon>
        <taxon>Bacilli</taxon>
        <taxon>Bacillales</taxon>
        <taxon>Sporolactobacillaceae</taxon>
        <taxon>Sporolactobacillus</taxon>
    </lineage>
</organism>
<evidence type="ECO:0000256" key="5">
    <source>
        <dbReference type="ARBA" id="ARBA00022833"/>
    </source>
</evidence>
<dbReference type="HAMAP" id="MF_00972">
    <property type="entry name" value="tRNA_aden_deaminase"/>
    <property type="match status" value="1"/>
</dbReference>
<evidence type="ECO:0000313" key="10">
    <source>
        <dbReference type="Proteomes" id="UP000654670"/>
    </source>
</evidence>
<dbReference type="Gene3D" id="3.40.140.10">
    <property type="entry name" value="Cytidine Deaminase, domain 2"/>
    <property type="match status" value="1"/>
</dbReference>
<dbReference type="PANTHER" id="PTHR11079">
    <property type="entry name" value="CYTOSINE DEAMINASE FAMILY MEMBER"/>
    <property type="match status" value="1"/>
</dbReference>
<feature type="binding site" evidence="7">
    <location>
        <position position="84"/>
    </location>
    <ligand>
        <name>Zn(2+)</name>
        <dbReference type="ChEBI" id="CHEBI:29105"/>
        <note>catalytic</note>
    </ligand>
</feature>
<keyword evidence="10" id="KW-1185">Reference proteome</keyword>
<proteinExistence type="inferred from homology"/>